<feature type="domain" description="D-isomer specific 2-hydroxyacid dehydrogenase NAD-binding" evidence="7">
    <location>
        <begin position="140"/>
        <end position="334"/>
    </location>
</feature>
<dbReference type="Pfam" id="PF02826">
    <property type="entry name" value="2-Hacid_dh_C"/>
    <property type="match status" value="1"/>
</dbReference>
<organism evidence="8 9">
    <name type="scientific">Microthyrium microscopicum</name>
    <dbReference type="NCBI Taxonomy" id="703497"/>
    <lineage>
        <taxon>Eukaryota</taxon>
        <taxon>Fungi</taxon>
        <taxon>Dikarya</taxon>
        <taxon>Ascomycota</taxon>
        <taxon>Pezizomycotina</taxon>
        <taxon>Dothideomycetes</taxon>
        <taxon>Dothideomycetes incertae sedis</taxon>
        <taxon>Microthyriales</taxon>
        <taxon>Microthyriaceae</taxon>
        <taxon>Microthyrium</taxon>
    </lineage>
</organism>
<evidence type="ECO:0000313" key="9">
    <source>
        <dbReference type="Proteomes" id="UP000799302"/>
    </source>
</evidence>
<evidence type="ECO:0000256" key="2">
    <source>
        <dbReference type="ARBA" id="ARBA00022605"/>
    </source>
</evidence>
<sequence length="366" mass="39949">MAPLKLAILDDNQNLASTYFTPTAFPTLSITIFNDTLPPYSHPTTSSSDRKAIIARLLPFAIISTMRERTPFTEDLVSQLPNLKLLLVTGKRHNTFDYGAFHSRSIPIIAAAGRPKQVLDDAQKEICRDGAHATTQHTWALILGLARGVAREDHALKSGLWQTSFALGLQGLTLGVLGLGRLGGSTARIGVLAWGMKVVAWSSSLTQEKADETAKALGLPVEVGGEKTFRVVGKEELFRVADVVSVHYALSARSEGIVGREELGVMKKGALLVNTSRGPLIDEGALLETLEKGGIAGAALDVFDVEPVQKDHPYRSYKWGTEGRSELLLSPHMGYVEKDTLETWYEETAENLQRWLKGEKAVHQIL</sequence>
<evidence type="ECO:0000256" key="3">
    <source>
        <dbReference type="ARBA" id="ARBA00023002"/>
    </source>
</evidence>
<comment type="similarity">
    <text evidence="1 5">Belongs to the D-isomer specific 2-hydroxyacid dehydrogenase family.</text>
</comment>
<proteinExistence type="inferred from homology"/>
<keyword evidence="4" id="KW-0520">NAD</keyword>
<gene>
    <name evidence="8" type="ORF">BT63DRAFT_436063</name>
</gene>
<feature type="domain" description="D-isomer specific 2-hydroxyacid dehydrogenase catalytic" evidence="6">
    <location>
        <begin position="46"/>
        <end position="364"/>
    </location>
</feature>
<dbReference type="InterPro" id="IPR006140">
    <property type="entry name" value="D-isomer_DH_NAD-bd"/>
</dbReference>
<dbReference type="PROSITE" id="PS00065">
    <property type="entry name" value="D_2_HYDROXYACID_DH_1"/>
    <property type="match status" value="1"/>
</dbReference>
<dbReference type="Gene3D" id="3.40.50.720">
    <property type="entry name" value="NAD(P)-binding Rossmann-like Domain"/>
    <property type="match status" value="2"/>
</dbReference>
<keyword evidence="2" id="KW-0028">Amino-acid biosynthesis</keyword>
<keyword evidence="9" id="KW-1185">Reference proteome</keyword>
<dbReference type="CDD" id="cd12169">
    <property type="entry name" value="PGDH_like_1"/>
    <property type="match status" value="1"/>
</dbReference>
<name>A0A6A6UTI9_9PEZI</name>
<dbReference type="GO" id="GO:0008652">
    <property type="term" value="P:amino acid biosynthetic process"/>
    <property type="evidence" value="ECO:0007669"/>
    <property type="project" value="UniProtKB-KW"/>
</dbReference>
<dbReference type="Pfam" id="PF00389">
    <property type="entry name" value="2-Hacid_dh"/>
    <property type="match status" value="1"/>
</dbReference>
<keyword evidence="3 5" id="KW-0560">Oxidoreductase</keyword>
<protein>
    <submittedName>
        <fullName evidence="8">D-3-phosphoglycerate dehydrogenase</fullName>
    </submittedName>
</protein>
<reference evidence="8" key="1">
    <citation type="journal article" date="2020" name="Stud. Mycol.">
        <title>101 Dothideomycetes genomes: a test case for predicting lifestyles and emergence of pathogens.</title>
        <authorList>
            <person name="Haridas S."/>
            <person name="Albert R."/>
            <person name="Binder M."/>
            <person name="Bloem J."/>
            <person name="Labutti K."/>
            <person name="Salamov A."/>
            <person name="Andreopoulos B."/>
            <person name="Baker S."/>
            <person name="Barry K."/>
            <person name="Bills G."/>
            <person name="Bluhm B."/>
            <person name="Cannon C."/>
            <person name="Castanera R."/>
            <person name="Culley D."/>
            <person name="Daum C."/>
            <person name="Ezra D."/>
            <person name="Gonzalez J."/>
            <person name="Henrissat B."/>
            <person name="Kuo A."/>
            <person name="Liang C."/>
            <person name="Lipzen A."/>
            <person name="Lutzoni F."/>
            <person name="Magnuson J."/>
            <person name="Mondo S."/>
            <person name="Nolan M."/>
            <person name="Ohm R."/>
            <person name="Pangilinan J."/>
            <person name="Park H.-J."/>
            <person name="Ramirez L."/>
            <person name="Alfaro M."/>
            <person name="Sun H."/>
            <person name="Tritt A."/>
            <person name="Yoshinaga Y."/>
            <person name="Zwiers L.-H."/>
            <person name="Turgeon B."/>
            <person name="Goodwin S."/>
            <person name="Spatafora J."/>
            <person name="Crous P."/>
            <person name="Grigoriev I."/>
        </authorList>
    </citation>
    <scope>NUCLEOTIDE SEQUENCE</scope>
    <source>
        <strain evidence="8">CBS 115976</strain>
    </source>
</reference>
<evidence type="ECO:0000256" key="5">
    <source>
        <dbReference type="RuleBase" id="RU003719"/>
    </source>
</evidence>
<dbReference type="PROSITE" id="PS00671">
    <property type="entry name" value="D_2_HYDROXYACID_DH_3"/>
    <property type="match status" value="1"/>
</dbReference>
<evidence type="ECO:0000256" key="4">
    <source>
        <dbReference type="ARBA" id="ARBA00023027"/>
    </source>
</evidence>
<dbReference type="OrthoDB" id="298012at2759"/>
<dbReference type="InterPro" id="IPR050857">
    <property type="entry name" value="D-2-hydroxyacid_DH"/>
</dbReference>
<dbReference type="SUPFAM" id="SSF52283">
    <property type="entry name" value="Formate/glycerate dehydrogenase catalytic domain-like"/>
    <property type="match status" value="1"/>
</dbReference>
<dbReference type="InterPro" id="IPR029752">
    <property type="entry name" value="D-isomer_DH_CS1"/>
</dbReference>
<evidence type="ECO:0000313" key="8">
    <source>
        <dbReference type="EMBL" id="KAF2675086.1"/>
    </source>
</evidence>
<evidence type="ECO:0000259" key="7">
    <source>
        <dbReference type="Pfam" id="PF02826"/>
    </source>
</evidence>
<dbReference type="InterPro" id="IPR029753">
    <property type="entry name" value="D-isomer_DH_CS"/>
</dbReference>
<dbReference type="InterPro" id="IPR036291">
    <property type="entry name" value="NAD(P)-bd_dom_sf"/>
</dbReference>
<dbReference type="GO" id="GO:0016616">
    <property type="term" value="F:oxidoreductase activity, acting on the CH-OH group of donors, NAD or NADP as acceptor"/>
    <property type="evidence" value="ECO:0007669"/>
    <property type="project" value="InterPro"/>
</dbReference>
<dbReference type="PANTHER" id="PTHR42789:SF1">
    <property type="entry name" value="D-ISOMER SPECIFIC 2-HYDROXYACID DEHYDROGENASE FAMILY PROTEIN (AFU_ORTHOLOGUE AFUA_6G10090)"/>
    <property type="match status" value="1"/>
</dbReference>
<dbReference type="SUPFAM" id="SSF51735">
    <property type="entry name" value="NAD(P)-binding Rossmann-fold domains"/>
    <property type="match status" value="1"/>
</dbReference>
<dbReference type="GO" id="GO:0051287">
    <property type="term" value="F:NAD binding"/>
    <property type="evidence" value="ECO:0007669"/>
    <property type="project" value="InterPro"/>
</dbReference>
<evidence type="ECO:0000259" key="6">
    <source>
        <dbReference type="Pfam" id="PF00389"/>
    </source>
</evidence>
<dbReference type="InterPro" id="IPR006139">
    <property type="entry name" value="D-isomer_2_OHA_DH_cat_dom"/>
</dbReference>
<evidence type="ECO:0000256" key="1">
    <source>
        <dbReference type="ARBA" id="ARBA00005854"/>
    </source>
</evidence>
<dbReference type="Proteomes" id="UP000799302">
    <property type="component" value="Unassembled WGS sequence"/>
</dbReference>
<dbReference type="EMBL" id="MU004230">
    <property type="protein sequence ID" value="KAF2675086.1"/>
    <property type="molecule type" value="Genomic_DNA"/>
</dbReference>
<accession>A0A6A6UTI9</accession>
<dbReference type="AlphaFoldDB" id="A0A6A6UTI9"/>
<dbReference type="PANTHER" id="PTHR42789">
    <property type="entry name" value="D-ISOMER SPECIFIC 2-HYDROXYACID DEHYDROGENASE FAMILY PROTEIN (AFU_ORTHOLOGUE AFUA_6G10090)"/>
    <property type="match status" value="1"/>
</dbReference>